<feature type="region of interest" description="Disordered" evidence="1">
    <location>
        <begin position="171"/>
        <end position="192"/>
    </location>
</feature>
<name>A0A2A2JW12_9BILA</name>
<organism evidence="3 4">
    <name type="scientific">Diploscapter pachys</name>
    <dbReference type="NCBI Taxonomy" id="2018661"/>
    <lineage>
        <taxon>Eukaryota</taxon>
        <taxon>Metazoa</taxon>
        <taxon>Ecdysozoa</taxon>
        <taxon>Nematoda</taxon>
        <taxon>Chromadorea</taxon>
        <taxon>Rhabditida</taxon>
        <taxon>Rhabditina</taxon>
        <taxon>Rhabditomorpha</taxon>
        <taxon>Rhabditoidea</taxon>
        <taxon>Rhabditidae</taxon>
        <taxon>Diploscapter</taxon>
    </lineage>
</organism>
<feature type="domain" description="Endonuclease GajA/Old nuclease/RecF-like AAA" evidence="2">
    <location>
        <begin position="215"/>
        <end position="333"/>
    </location>
</feature>
<keyword evidence="4" id="KW-1185">Reference proteome</keyword>
<dbReference type="Proteomes" id="UP000218231">
    <property type="component" value="Unassembled WGS sequence"/>
</dbReference>
<dbReference type="SUPFAM" id="SSF56731">
    <property type="entry name" value="DNA primase core"/>
    <property type="match status" value="1"/>
</dbReference>
<accession>A0A2A2JW12</accession>
<comment type="caution">
    <text evidence="3">The sequence shown here is derived from an EMBL/GenBank/DDBJ whole genome shotgun (WGS) entry which is preliminary data.</text>
</comment>
<feature type="compositionally biased region" description="Polar residues" evidence="1">
    <location>
        <begin position="18"/>
        <end position="42"/>
    </location>
</feature>
<dbReference type="SUPFAM" id="SSF52540">
    <property type="entry name" value="P-loop containing nucleoside triphosphate hydrolases"/>
    <property type="match status" value="1"/>
</dbReference>
<dbReference type="InterPro" id="IPR041685">
    <property type="entry name" value="AAA_GajA/Old/RecF-like"/>
</dbReference>
<dbReference type="Pfam" id="PF13175">
    <property type="entry name" value="AAA_15"/>
    <property type="match status" value="2"/>
</dbReference>
<dbReference type="InterPro" id="IPR051396">
    <property type="entry name" value="Bact_Antivir_Def_Nuclease"/>
</dbReference>
<sequence length="943" mass="104592">MASISLCTTSSAGPWPTSCTGENTFSPISRSWPRASSTSQSWDSEKKGPARYTRGALPPLDFLGMLAALGVGVSVSSSQKYAKVATNTSPEPTFQTFGVTKEGMVWMRSSWNRSAPAGPILMMTISACWDLDKARARSAVLKTAINGMGFQREPLQRRSQAKHRPRRVVCIGREADRPSQARDRRSGSPARAKQLLPRGAHALLVINTTGYVDHQIKNYKGIVSTSIELSGRSDTPIVMLIGLNESGKTTILEAISQFVSSDQSVSSLYTFSPENNEEFTFIPASHEGSFKGTVSVAATVKLDDTEVLAIKQLVELAGLEVDVEALRKKFRIAKEISFANDPKGESSGSLGLEFNVRMPGALSFEPYAQPDDPQQNLWELIAELVVEGVPTVAYFPTFLINVPEEIELAPFAGESYEQRHYREIVEKIFAYAEHDVDEHINKRIAQYRERNGPQWLDTFYRSHEKGQIDAVFKKVSQALTTEVIGGWRRVFSRETTAKRVELQWSVTGADRPTAMVSFAVSNGDSDYKISERSIGFRWFFTFLLLTRFKLESSKRKTIYVFDEPAANLHARAQVELLTFFEKMIENGDKIIYSTHSHHMVDPRWLAGAYIVENRAAKHDDADGYDLEFLPAKIAAIKYKQFLDSYPSRSHHFQPVIERLQYVVPQIVGTSPCVIVEGISDYYALMAASTSCDCALNFNIVPGVGSTSSGNLISLLMGRGEKFIVLLDDDKAGREARDRYRAKWLLPEDVVITLADIDASYATMALEALLGPESFELAQRKMGLSSPPKKDQYGLFLAEHYYKAQTGLDIFSPQGLENLHAVLRFLAQRCRHGGRFNGRFTLRVAIDGDSDVECLCKARDQTLPRAFGEVVTGHAGGGSKQEDNHEQGGQGVSHDAAYTPEQQGLEPMGETLTIGLGLVPLDEQPQLCLVVLFHLIELFLDSLT</sequence>
<gene>
    <name evidence="3" type="ORF">WR25_15558</name>
</gene>
<feature type="domain" description="Endonuclease GajA/Old nuclease/RecF-like AAA" evidence="2">
    <location>
        <begin position="494"/>
        <end position="600"/>
    </location>
</feature>
<feature type="region of interest" description="Disordered" evidence="1">
    <location>
        <begin position="869"/>
        <end position="894"/>
    </location>
</feature>
<dbReference type="Gene3D" id="3.40.50.300">
    <property type="entry name" value="P-loop containing nucleotide triphosphate hydrolases"/>
    <property type="match status" value="1"/>
</dbReference>
<evidence type="ECO:0000259" key="2">
    <source>
        <dbReference type="Pfam" id="PF13175"/>
    </source>
</evidence>
<dbReference type="CDD" id="cd01029">
    <property type="entry name" value="TOPRIM_primases"/>
    <property type="match status" value="1"/>
</dbReference>
<evidence type="ECO:0000313" key="4">
    <source>
        <dbReference type="Proteomes" id="UP000218231"/>
    </source>
</evidence>
<protein>
    <recommendedName>
        <fullName evidence="2">Endonuclease GajA/Old nuclease/RecF-like AAA domain-containing protein</fullName>
    </recommendedName>
</protein>
<dbReference type="InterPro" id="IPR034154">
    <property type="entry name" value="TOPRIM_DnaG/twinkle"/>
</dbReference>
<evidence type="ECO:0000256" key="1">
    <source>
        <dbReference type="SAM" id="MobiDB-lite"/>
    </source>
</evidence>
<feature type="compositionally biased region" description="Basic and acidic residues" evidence="1">
    <location>
        <begin position="173"/>
        <end position="186"/>
    </location>
</feature>
<dbReference type="PANTHER" id="PTHR43581">
    <property type="entry name" value="ATP/GTP PHOSPHATASE"/>
    <property type="match status" value="1"/>
</dbReference>
<proteinExistence type="predicted"/>
<dbReference type="EMBL" id="LIAE01010187">
    <property type="protein sequence ID" value="PAV65881.1"/>
    <property type="molecule type" value="Genomic_DNA"/>
</dbReference>
<dbReference type="AlphaFoldDB" id="A0A2A2JW12"/>
<dbReference type="Gene3D" id="3.40.1360.10">
    <property type="match status" value="1"/>
</dbReference>
<dbReference type="PANTHER" id="PTHR43581:SF3">
    <property type="entry name" value="AAA+ ATPASE DOMAIN-CONTAINING PROTEIN"/>
    <property type="match status" value="1"/>
</dbReference>
<reference evidence="3 4" key="1">
    <citation type="journal article" date="2017" name="Curr. Biol.">
        <title>Genome architecture and evolution of a unichromosomal asexual nematode.</title>
        <authorList>
            <person name="Fradin H."/>
            <person name="Zegar C."/>
            <person name="Gutwein M."/>
            <person name="Lucas J."/>
            <person name="Kovtun M."/>
            <person name="Corcoran D."/>
            <person name="Baugh L.R."/>
            <person name="Kiontke K."/>
            <person name="Gunsalus K."/>
            <person name="Fitch D.H."/>
            <person name="Piano F."/>
        </authorList>
    </citation>
    <scope>NUCLEOTIDE SEQUENCE [LARGE SCALE GENOMIC DNA]</scope>
    <source>
        <strain evidence="3">PF1309</strain>
    </source>
</reference>
<dbReference type="InterPro" id="IPR027417">
    <property type="entry name" value="P-loop_NTPase"/>
</dbReference>
<feature type="region of interest" description="Disordered" evidence="1">
    <location>
        <begin position="18"/>
        <end position="50"/>
    </location>
</feature>
<evidence type="ECO:0000313" key="3">
    <source>
        <dbReference type="EMBL" id="PAV65881.1"/>
    </source>
</evidence>